<proteinExistence type="predicted"/>
<feature type="region of interest" description="Disordered" evidence="1">
    <location>
        <begin position="72"/>
        <end position="111"/>
    </location>
</feature>
<evidence type="ECO:0000313" key="2">
    <source>
        <dbReference type="EMBL" id="KAJ7311493.1"/>
    </source>
</evidence>
<evidence type="ECO:0000256" key="1">
    <source>
        <dbReference type="SAM" id="MobiDB-lite"/>
    </source>
</evidence>
<dbReference type="Proteomes" id="UP001218218">
    <property type="component" value="Unassembled WGS sequence"/>
</dbReference>
<keyword evidence="3" id="KW-1185">Reference proteome</keyword>
<evidence type="ECO:0000313" key="3">
    <source>
        <dbReference type="Proteomes" id="UP001218218"/>
    </source>
</evidence>
<feature type="compositionally biased region" description="Low complexity" evidence="1">
    <location>
        <begin position="388"/>
        <end position="404"/>
    </location>
</feature>
<dbReference type="EMBL" id="JARIHO010000075">
    <property type="protein sequence ID" value="KAJ7311493.1"/>
    <property type="molecule type" value="Genomic_DNA"/>
</dbReference>
<feature type="region of interest" description="Disordered" evidence="1">
    <location>
        <begin position="1"/>
        <end position="20"/>
    </location>
</feature>
<gene>
    <name evidence="2" type="ORF">DFH08DRAFT_1087853</name>
</gene>
<sequence length="575" mass="61975">MLALKNLRTSKPKSHRPTPGLKPLVLIDGIDQAAQVGKGTRLLQRLRLKKKNTVNVSSVYILVTGEDALETDTAAHTPSPSLWPPAPLRRMVPRNPLTVDDRDTMRSSSPPRRLSSLFIHPVIFIFRTVPVFTKTPRVLGNPMASPNSAGSGLRPLRLSTGLAPSTPQPPVHRSPLYTTRPPRPSRIPRFVGHHRSRTSSPRSTCALCGARAPSSPPRAVSGVSYGSDVTAVDVSPALDALANTKVDEPALEGTMEKTGEVNVEDLCPSAVRPRRTAEVLIQTEQEEQTPRPTVDMAIQTKELSMVEMGVQTEPQEEPIPAQIVSPTGPPLPPPPPPPPPPVKVAAPGIKIGKGPAVRKRPTDVIKELTDVIARRTKDGTIRPPRQVPPTTTASTSSTNCSPSTLKSTLRPWKEKENAQSELKAAPWSWNPSPKAKDKVNKKADTTKVAATSRTRMKARETENDESEAKAAAVKNWRRSSPKANKMAEPKEEGELVKLFRQQKGAGGRRVPLGAVDTNVASSSASTYKQGARWPKKIFVPPVVEGSVPSRNPRIAAEIAGLRALEKVRGGAGAGV</sequence>
<dbReference type="AlphaFoldDB" id="A0AAD6Z7S6"/>
<feature type="compositionally biased region" description="Basic and acidic residues" evidence="1">
    <location>
        <begin position="434"/>
        <end position="445"/>
    </location>
</feature>
<name>A0AAD6Z7S6_9AGAR</name>
<accession>A0AAD6Z7S6</accession>
<organism evidence="2 3">
    <name type="scientific">Mycena albidolilacea</name>
    <dbReference type="NCBI Taxonomy" id="1033008"/>
    <lineage>
        <taxon>Eukaryota</taxon>
        <taxon>Fungi</taxon>
        <taxon>Dikarya</taxon>
        <taxon>Basidiomycota</taxon>
        <taxon>Agaricomycotina</taxon>
        <taxon>Agaricomycetes</taxon>
        <taxon>Agaricomycetidae</taxon>
        <taxon>Agaricales</taxon>
        <taxon>Marasmiineae</taxon>
        <taxon>Mycenaceae</taxon>
        <taxon>Mycena</taxon>
    </lineage>
</organism>
<feature type="region of interest" description="Disordered" evidence="1">
    <location>
        <begin position="375"/>
        <end position="493"/>
    </location>
</feature>
<protein>
    <submittedName>
        <fullName evidence="2">Uncharacterized protein</fullName>
    </submittedName>
</protein>
<reference evidence="2" key="1">
    <citation type="submission" date="2023-03" db="EMBL/GenBank/DDBJ databases">
        <title>Massive genome expansion in bonnet fungi (Mycena s.s.) driven by repeated elements and novel gene families across ecological guilds.</title>
        <authorList>
            <consortium name="Lawrence Berkeley National Laboratory"/>
            <person name="Harder C.B."/>
            <person name="Miyauchi S."/>
            <person name="Viragh M."/>
            <person name="Kuo A."/>
            <person name="Thoen E."/>
            <person name="Andreopoulos B."/>
            <person name="Lu D."/>
            <person name="Skrede I."/>
            <person name="Drula E."/>
            <person name="Henrissat B."/>
            <person name="Morin E."/>
            <person name="Kohler A."/>
            <person name="Barry K."/>
            <person name="LaButti K."/>
            <person name="Morin E."/>
            <person name="Salamov A."/>
            <person name="Lipzen A."/>
            <person name="Mereny Z."/>
            <person name="Hegedus B."/>
            <person name="Baldrian P."/>
            <person name="Stursova M."/>
            <person name="Weitz H."/>
            <person name="Taylor A."/>
            <person name="Grigoriev I.V."/>
            <person name="Nagy L.G."/>
            <person name="Martin F."/>
            <person name="Kauserud H."/>
        </authorList>
    </citation>
    <scope>NUCLEOTIDE SEQUENCE</scope>
    <source>
        <strain evidence="2">CBHHK002</strain>
    </source>
</reference>
<feature type="region of interest" description="Disordered" evidence="1">
    <location>
        <begin position="139"/>
        <end position="221"/>
    </location>
</feature>
<comment type="caution">
    <text evidence="2">The sequence shown here is derived from an EMBL/GenBank/DDBJ whole genome shotgun (WGS) entry which is preliminary data.</text>
</comment>